<dbReference type="PANTHER" id="PTHR38813">
    <property type="match status" value="1"/>
</dbReference>
<reference evidence="3" key="1">
    <citation type="submission" date="2012-02" db="EMBL/GenBank/DDBJ databases">
        <title>Complete genome sequence of Rickettsia australis strain Cutlack.</title>
        <authorList>
            <person name="Johnson S.L."/>
            <person name="Munk A.C."/>
            <person name="Han S."/>
            <person name="Bruce D.C."/>
            <person name="Dasch G.A."/>
        </authorList>
    </citation>
    <scope>NUCLEOTIDE SEQUENCE [LARGE SCALE GENOMIC DNA]</scope>
    <source>
        <strain evidence="3">Cutlack</strain>
    </source>
</reference>
<dbReference type="KEGG" id="rau:MC5_05195"/>
<dbReference type="OrthoDB" id="5570653at2"/>
<keyword evidence="3" id="KW-1185">Reference proteome</keyword>
<sequence>MKEIILEKRIIKILDRYPENHQRKIKNKILALINNSVTNGSKLLVGYHDFYRCDIGEYRIIYCFNETTIYVILVGKGNDSEGYKLLKNIF</sequence>
<dbReference type="Pfam" id="PF05016">
    <property type="entry name" value="ParE_toxin"/>
    <property type="match status" value="1"/>
</dbReference>
<dbReference type="InterPro" id="IPR007712">
    <property type="entry name" value="RelE/ParE_toxin"/>
</dbReference>
<evidence type="ECO:0000313" key="2">
    <source>
        <dbReference type="EMBL" id="AFC71325.1"/>
    </source>
</evidence>
<accession>H8K7T2</accession>
<organism evidence="2 3">
    <name type="scientific">Rickettsia australis (strain Cutlack)</name>
    <dbReference type="NCBI Taxonomy" id="1105110"/>
    <lineage>
        <taxon>Bacteria</taxon>
        <taxon>Pseudomonadati</taxon>
        <taxon>Pseudomonadota</taxon>
        <taxon>Alphaproteobacteria</taxon>
        <taxon>Rickettsiales</taxon>
        <taxon>Rickettsiaceae</taxon>
        <taxon>Rickettsieae</taxon>
        <taxon>Rickettsia</taxon>
        <taxon>spotted fever group</taxon>
    </lineage>
</organism>
<keyword evidence="1" id="KW-1277">Toxin-antitoxin system</keyword>
<evidence type="ECO:0000256" key="1">
    <source>
        <dbReference type="ARBA" id="ARBA00022649"/>
    </source>
</evidence>
<protein>
    <submittedName>
        <fullName evidence="2">Cytotoxic translational repressor of toxin-antitoxin (TA) system RelE</fullName>
    </submittedName>
</protein>
<dbReference type="AlphaFoldDB" id="H8K7T2"/>
<dbReference type="EMBL" id="CP003338">
    <property type="protein sequence ID" value="AFC71325.1"/>
    <property type="molecule type" value="Genomic_DNA"/>
</dbReference>
<evidence type="ECO:0000313" key="3">
    <source>
        <dbReference type="Proteomes" id="UP000007589"/>
    </source>
</evidence>
<dbReference type="STRING" id="1105110.MC5_05195"/>
<proteinExistence type="predicted"/>
<dbReference type="Proteomes" id="UP000007589">
    <property type="component" value="Chromosome"/>
</dbReference>
<dbReference type="PANTHER" id="PTHR38813:SF1">
    <property type="entry name" value="TOXIN RELE1-RELATED"/>
    <property type="match status" value="1"/>
</dbReference>
<dbReference type="Gene3D" id="3.30.2310.20">
    <property type="entry name" value="RelE-like"/>
    <property type="match status" value="1"/>
</dbReference>
<dbReference type="SUPFAM" id="SSF143011">
    <property type="entry name" value="RelE-like"/>
    <property type="match status" value="1"/>
</dbReference>
<dbReference type="InterPro" id="IPR052747">
    <property type="entry name" value="TA_system_RelE_toxin"/>
</dbReference>
<name>H8K7T2_RICAC</name>
<gene>
    <name evidence="2" type="ordered locus">MC5_05195</name>
</gene>
<dbReference type="InterPro" id="IPR035093">
    <property type="entry name" value="RelE/ParE_toxin_dom_sf"/>
</dbReference>
<dbReference type="RefSeq" id="WP_014412850.1">
    <property type="nucleotide sequence ID" value="NC_017058.1"/>
</dbReference>
<dbReference type="eggNOG" id="COG2026">
    <property type="taxonomic scope" value="Bacteria"/>
</dbReference>
<dbReference type="HOGENOM" id="CLU_155761_3_1_5"/>